<accession>A0ABR0EZG0</accession>
<comment type="caution">
    <text evidence="1">The sequence shown here is derived from an EMBL/GenBank/DDBJ whole genome shotgun (WGS) entry which is preliminary data.</text>
</comment>
<dbReference type="EMBL" id="JAXOVC010000001">
    <property type="protein sequence ID" value="KAK4506942.1"/>
    <property type="molecule type" value="Genomic_DNA"/>
</dbReference>
<dbReference type="Proteomes" id="UP001305779">
    <property type="component" value="Unassembled WGS sequence"/>
</dbReference>
<evidence type="ECO:0000313" key="1">
    <source>
        <dbReference type="EMBL" id="KAK4506942.1"/>
    </source>
</evidence>
<name>A0ABR0EZG0_ZASCE</name>
<keyword evidence="2" id="KW-1185">Reference proteome</keyword>
<evidence type="ECO:0008006" key="3">
    <source>
        <dbReference type="Google" id="ProtNLM"/>
    </source>
</evidence>
<evidence type="ECO:0000313" key="2">
    <source>
        <dbReference type="Proteomes" id="UP001305779"/>
    </source>
</evidence>
<protein>
    <recommendedName>
        <fullName evidence="3">Tocopherol cyclase</fullName>
    </recommendedName>
</protein>
<reference evidence="1 2" key="1">
    <citation type="journal article" date="2023" name="G3 (Bethesda)">
        <title>A chromosome-level genome assembly of Zasmidium syzygii isolated from banana leaves.</title>
        <authorList>
            <person name="van Westerhoven A.C."/>
            <person name="Mehrabi R."/>
            <person name="Talebi R."/>
            <person name="Steentjes M.B.F."/>
            <person name="Corcolon B."/>
            <person name="Chong P.A."/>
            <person name="Kema G.H.J."/>
            <person name="Seidl M.F."/>
        </authorList>
    </citation>
    <scope>NUCLEOTIDE SEQUENCE [LARGE SCALE GENOMIC DNA]</scope>
    <source>
        <strain evidence="1 2">P124</strain>
    </source>
</reference>
<organism evidence="1 2">
    <name type="scientific">Zasmidium cellare</name>
    <name type="common">Wine cellar mold</name>
    <name type="synonym">Racodium cellare</name>
    <dbReference type="NCBI Taxonomy" id="395010"/>
    <lineage>
        <taxon>Eukaryota</taxon>
        <taxon>Fungi</taxon>
        <taxon>Dikarya</taxon>
        <taxon>Ascomycota</taxon>
        <taxon>Pezizomycotina</taxon>
        <taxon>Dothideomycetes</taxon>
        <taxon>Dothideomycetidae</taxon>
        <taxon>Mycosphaerellales</taxon>
        <taxon>Mycosphaerellaceae</taxon>
        <taxon>Zasmidium</taxon>
    </lineage>
</organism>
<proteinExistence type="predicted"/>
<gene>
    <name evidence="1" type="ORF">PRZ48_000675</name>
</gene>
<sequence length="235" mass="26966">MQELEQSLGMHEDHYMRFDETDKGYFWGLCFTIFRFRGYMQARPQPAADFPATARYIPLPTAKEVDLRPANASYQLPLPFGNRNAGALDWDDWYVTHSREMGRGGLFDCEWRGYYTYYRSWIPSLDRLDPPMHRIRFVRRESSDGEPAAALEVTADDCVDGLGPFTVEGNVSQVGDVFSFQGYKIYGDGNTAGGDVNWHWKLKLTPLGMTGYWGMLQDNGELFRNGSVWLWKVPA</sequence>